<protein>
    <submittedName>
        <fullName evidence="2">Uncharacterized protein</fullName>
    </submittedName>
</protein>
<name>A0A3G9HFC0_9AGAR</name>
<evidence type="ECO:0000256" key="1">
    <source>
        <dbReference type="SAM" id="Phobius"/>
    </source>
</evidence>
<keyword evidence="1" id="KW-0812">Transmembrane</keyword>
<reference evidence="2" key="1">
    <citation type="journal article" date="2018" name="Mitochondrial DNA Part B Resour">
        <title>The complete mitochondrial genome sequence of the edible mushroom Stropharia rugosoannulata (Strophariaceae, Basidiomycota).</title>
        <authorList>
            <person name="Suzuki T."/>
            <person name="Ono A."/>
            <person name="Choi J.-H."/>
            <person name="Wu J."/>
            <person name="Kawagishi H."/>
            <person name="Dohra H."/>
        </authorList>
    </citation>
    <scope>NUCLEOTIDE SEQUENCE</scope>
    <source>
        <strain evidence="2">NBRC31871</strain>
    </source>
</reference>
<keyword evidence="2" id="KW-0496">Mitochondrion</keyword>
<evidence type="ECO:0000313" key="2">
    <source>
        <dbReference type="EMBL" id="BBG67076.1"/>
    </source>
</evidence>
<accession>A0A3G9HFC0</accession>
<organism evidence="2">
    <name type="scientific">Stropharia rugosoannulata</name>
    <dbReference type="NCBI Taxonomy" id="68746"/>
    <lineage>
        <taxon>Eukaryota</taxon>
        <taxon>Fungi</taxon>
        <taxon>Dikarya</taxon>
        <taxon>Basidiomycota</taxon>
        <taxon>Agaricomycotina</taxon>
        <taxon>Agaricomycetes</taxon>
        <taxon>Agaricomycetidae</taxon>
        <taxon>Agaricales</taxon>
        <taxon>Agaricineae</taxon>
        <taxon>Strophariaceae</taxon>
        <taxon>Stropharia</taxon>
    </lineage>
</organism>
<sequence>MLDILNSETIFDIAHSIFNRITNGEVSLGDNPMSVYLLDLIRQSSGNHPYVESVVAGISNSAYPSHSVILDQLWGGEWRSITLGNLFDVFCDMPLEVLPPYEFVVQPLTVISFGLVYSLMIRSYAKHMINPEYKALLKGARKIFLPNIRIHNSVLGIFCLFIAPVSAITICAFKDKVLGKSISLNFGYNNVSSNAVDELFYWPSKST</sequence>
<dbReference type="AlphaFoldDB" id="A0A3G9HFC0"/>
<geneLocation type="mitochondrion" evidence="2"/>
<feature type="transmembrane region" description="Helical" evidence="1">
    <location>
        <begin position="154"/>
        <end position="173"/>
    </location>
</feature>
<keyword evidence="1" id="KW-0472">Membrane</keyword>
<dbReference type="EMBL" id="AP019006">
    <property type="protein sequence ID" value="BBG67076.1"/>
    <property type="molecule type" value="Genomic_DNA"/>
</dbReference>
<feature type="transmembrane region" description="Helical" evidence="1">
    <location>
        <begin position="103"/>
        <end position="125"/>
    </location>
</feature>
<proteinExistence type="predicted"/>
<gene>
    <name evidence="2" type="primary">orf207</name>
</gene>
<keyword evidence="1" id="KW-1133">Transmembrane helix</keyword>